<dbReference type="GO" id="GO:0043138">
    <property type="term" value="F:3'-5' DNA helicase activity"/>
    <property type="evidence" value="ECO:0007669"/>
    <property type="project" value="TreeGrafter"/>
</dbReference>
<dbReference type="PROSITE" id="PS51192">
    <property type="entry name" value="HELICASE_ATP_BIND_1"/>
    <property type="match status" value="1"/>
</dbReference>
<dbReference type="PROSITE" id="PS00690">
    <property type="entry name" value="DEAH_ATP_HELICASE"/>
    <property type="match status" value="1"/>
</dbReference>
<dbReference type="InterPro" id="IPR027417">
    <property type="entry name" value="P-loop_NTPase"/>
</dbReference>
<sequence>MHLLQRIISPSCKYKLLYVTPEKVARSDVLLRHLESLNATGSLSRIVIDEAHCVSQWGHDFRPDYQGLGILKQKFPNTPVLALTATATASVKEDVVQALGLINCIVFRQSFNRPNLWFSIMPKTKKCLDDIDKFIKENHFDECGIIYCLSRMDCEKVAEKLQQLRSWRNACHLMLSRSVDGLEEMASDHHACCTTATVTMSLPSDCSWCSFIKFKKKGRGKSLCGA</sequence>
<dbReference type="EMBL" id="CACRZD030000011">
    <property type="protein sequence ID" value="CAA6667694.1"/>
    <property type="molecule type" value="Genomic_DNA"/>
</dbReference>
<feature type="domain" description="Helicase ATP-binding" evidence="4">
    <location>
        <begin position="1"/>
        <end position="105"/>
    </location>
</feature>
<evidence type="ECO:0000256" key="1">
    <source>
        <dbReference type="ARBA" id="ARBA00005446"/>
    </source>
</evidence>
<evidence type="ECO:0000313" key="5">
    <source>
        <dbReference type="EMBL" id="CAA2628446.1"/>
    </source>
</evidence>
<dbReference type="GO" id="GO:0000724">
    <property type="term" value="P:double-strand break repair via homologous recombination"/>
    <property type="evidence" value="ECO:0007669"/>
    <property type="project" value="TreeGrafter"/>
</dbReference>
<gene>
    <name evidence="5" type="ORF">SI7747_11014088</name>
</gene>
<dbReference type="FunFam" id="3.40.50.300:FF:005039">
    <property type="entry name" value="Protein CBG21674"/>
    <property type="match status" value="1"/>
</dbReference>
<dbReference type="EMBL" id="LR743598">
    <property type="protein sequence ID" value="CAA2628446.1"/>
    <property type="molecule type" value="Genomic_DNA"/>
</dbReference>
<dbReference type="GO" id="GO:0005694">
    <property type="term" value="C:chromosome"/>
    <property type="evidence" value="ECO:0007669"/>
    <property type="project" value="TreeGrafter"/>
</dbReference>
<dbReference type="AlphaFoldDB" id="A0A7I8JC40"/>
<dbReference type="InterPro" id="IPR011545">
    <property type="entry name" value="DEAD/DEAH_box_helicase_dom"/>
</dbReference>
<evidence type="ECO:0000259" key="4">
    <source>
        <dbReference type="PROSITE" id="PS51192"/>
    </source>
</evidence>
<dbReference type="GO" id="GO:0005524">
    <property type="term" value="F:ATP binding"/>
    <property type="evidence" value="ECO:0007669"/>
    <property type="project" value="InterPro"/>
</dbReference>
<accession>A0A7I8JC40</accession>
<dbReference type="PANTHER" id="PTHR13710">
    <property type="entry name" value="DNA HELICASE RECQ FAMILY MEMBER"/>
    <property type="match status" value="1"/>
</dbReference>
<dbReference type="GO" id="GO:0009378">
    <property type="term" value="F:four-way junction helicase activity"/>
    <property type="evidence" value="ECO:0007669"/>
    <property type="project" value="TreeGrafter"/>
</dbReference>
<keyword evidence="6" id="KW-1185">Reference proteome</keyword>
<keyword evidence="2" id="KW-0378">Hydrolase</keyword>
<keyword evidence="3" id="KW-0238">DNA-binding</keyword>
<dbReference type="CDD" id="cd17920">
    <property type="entry name" value="DEXHc_RecQ"/>
    <property type="match status" value="1"/>
</dbReference>
<dbReference type="GO" id="GO:0016787">
    <property type="term" value="F:hydrolase activity"/>
    <property type="evidence" value="ECO:0007669"/>
    <property type="project" value="UniProtKB-KW"/>
</dbReference>
<name>A0A7I8JC40_SPIIN</name>
<comment type="similarity">
    <text evidence="1">Belongs to the helicase family. RecQ subfamily.</text>
</comment>
<reference evidence="5 6" key="1">
    <citation type="submission" date="2019-12" db="EMBL/GenBank/DDBJ databases">
        <authorList>
            <person name="Scholz U."/>
            <person name="Mascher M."/>
            <person name="Fiebig A."/>
        </authorList>
    </citation>
    <scope>NUCLEOTIDE SEQUENCE</scope>
</reference>
<dbReference type="GO" id="GO:0005634">
    <property type="term" value="C:nucleus"/>
    <property type="evidence" value="ECO:0007669"/>
    <property type="project" value="TreeGrafter"/>
</dbReference>
<dbReference type="SUPFAM" id="SSF52540">
    <property type="entry name" value="P-loop containing nucleoside triphosphate hydrolases"/>
    <property type="match status" value="1"/>
</dbReference>
<dbReference type="Gene3D" id="3.40.50.300">
    <property type="entry name" value="P-loop containing nucleotide triphosphate hydrolases"/>
    <property type="match status" value="2"/>
</dbReference>
<organism evidence="5">
    <name type="scientific">Spirodela intermedia</name>
    <name type="common">Intermediate duckweed</name>
    <dbReference type="NCBI Taxonomy" id="51605"/>
    <lineage>
        <taxon>Eukaryota</taxon>
        <taxon>Viridiplantae</taxon>
        <taxon>Streptophyta</taxon>
        <taxon>Embryophyta</taxon>
        <taxon>Tracheophyta</taxon>
        <taxon>Spermatophyta</taxon>
        <taxon>Magnoliopsida</taxon>
        <taxon>Liliopsida</taxon>
        <taxon>Araceae</taxon>
        <taxon>Lemnoideae</taxon>
        <taxon>Spirodela</taxon>
    </lineage>
</organism>
<dbReference type="GO" id="GO:0003677">
    <property type="term" value="F:DNA binding"/>
    <property type="evidence" value="ECO:0007669"/>
    <property type="project" value="UniProtKB-KW"/>
</dbReference>
<proteinExistence type="inferred from homology"/>
<dbReference type="InterPro" id="IPR014001">
    <property type="entry name" value="Helicase_ATP-bd"/>
</dbReference>
<dbReference type="Proteomes" id="UP001189122">
    <property type="component" value="Unassembled WGS sequence"/>
</dbReference>
<dbReference type="InterPro" id="IPR002464">
    <property type="entry name" value="DNA/RNA_helicase_DEAH_CS"/>
</dbReference>
<dbReference type="PANTHER" id="PTHR13710:SF156">
    <property type="entry name" value="ATP-DEPENDENT DNA HELICASE Q-LIKE 4B"/>
    <property type="match status" value="1"/>
</dbReference>
<protein>
    <recommendedName>
        <fullName evidence="4">Helicase ATP-binding domain-containing protein</fullName>
    </recommendedName>
</protein>
<evidence type="ECO:0000313" key="6">
    <source>
        <dbReference type="Proteomes" id="UP001189122"/>
    </source>
</evidence>
<evidence type="ECO:0000256" key="3">
    <source>
        <dbReference type="ARBA" id="ARBA00023125"/>
    </source>
</evidence>
<evidence type="ECO:0000256" key="2">
    <source>
        <dbReference type="ARBA" id="ARBA00022801"/>
    </source>
</evidence>
<dbReference type="GO" id="GO:0005737">
    <property type="term" value="C:cytoplasm"/>
    <property type="evidence" value="ECO:0007669"/>
    <property type="project" value="TreeGrafter"/>
</dbReference>
<dbReference type="Pfam" id="PF00270">
    <property type="entry name" value="DEAD"/>
    <property type="match status" value="1"/>
</dbReference>